<name>A0A1Y2T3K5_9BIFI</name>
<evidence type="ECO:0000313" key="2">
    <source>
        <dbReference type="Proteomes" id="UP000243540"/>
    </source>
</evidence>
<dbReference type="STRING" id="1160091.B9T39_01200"/>
<organism evidence="1 2">
    <name type="scientific">Alloscardovia macacae</name>
    <dbReference type="NCBI Taxonomy" id="1160091"/>
    <lineage>
        <taxon>Bacteria</taxon>
        <taxon>Bacillati</taxon>
        <taxon>Actinomycetota</taxon>
        <taxon>Actinomycetes</taxon>
        <taxon>Bifidobacteriales</taxon>
        <taxon>Bifidobacteriaceae</taxon>
        <taxon>Alloscardovia</taxon>
    </lineage>
</organism>
<proteinExistence type="predicted"/>
<reference evidence="1 2" key="1">
    <citation type="submission" date="2017-04" db="EMBL/GenBank/DDBJ databases">
        <title>Draft genome sequences of Alloscardovia macacae UMA81211 and UMA81212 isolated from the feces of a rhesus macaque (Macaca mulatta).</title>
        <authorList>
            <person name="Albert K."/>
            <person name="Sela D.A."/>
        </authorList>
    </citation>
    <scope>NUCLEOTIDE SEQUENCE [LARGE SCALE GENOMIC DNA]</scope>
    <source>
        <strain evidence="1 2">UMA81212</strain>
    </source>
</reference>
<dbReference type="EMBL" id="NEKC01000002">
    <property type="protein sequence ID" value="OTA30010.1"/>
    <property type="molecule type" value="Genomic_DNA"/>
</dbReference>
<sequence>MALMRTDIFFQTPPLLERLTTCTCSLLLQQTQEVLREASAMADTTVASTESALQQCEALNWTGHSSELFRQQCISLRSQLQHFRVSGVL</sequence>
<gene>
    <name evidence="1" type="ORF">B9T39_01200</name>
</gene>
<accession>A0A1Y2T3K5</accession>
<comment type="caution">
    <text evidence="1">The sequence shown here is derived from an EMBL/GenBank/DDBJ whole genome shotgun (WGS) entry which is preliminary data.</text>
</comment>
<protein>
    <submittedName>
        <fullName evidence="1">Uncharacterized protein</fullName>
    </submittedName>
</protein>
<dbReference type="AlphaFoldDB" id="A0A1Y2T3K5"/>
<evidence type="ECO:0000313" key="1">
    <source>
        <dbReference type="EMBL" id="OTA30010.1"/>
    </source>
</evidence>
<dbReference type="Proteomes" id="UP000243540">
    <property type="component" value="Unassembled WGS sequence"/>
</dbReference>